<sequence length="88" mass="9384">MENMLAAGGAAERERLAATVLQLLWQQILTRGGSKIKTAGSHCQSSERTSRIAHDGRTVSAVKVQRRHGRTHGSAAVGGEVKKDVVHA</sequence>
<protein>
    <submittedName>
        <fullName evidence="2">Uncharacterized protein</fullName>
    </submittedName>
</protein>
<dbReference type="AlphaFoldDB" id="A0AAD9S529"/>
<dbReference type="EMBL" id="JAUJFL010000008">
    <property type="protein sequence ID" value="KAK2598489.1"/>
    <property type="molecule type" value="Genomic_DNA"/>
</dbReference>
<name>A0AAD9S529_PHOAM</name>
<accession>A0AAD9S529</accession>
<evidence type="ECO:0000256" key="1">
    <source>
        <dbReference type="SAM" id="MobiDB-lite"/>
    </source>
</evidence>
<evidence type="ECO:0000313" key="2">
    <source>
        <dbReference type="EMBL" id="KAK2598489.1"/>
    </source>
</evidence>
<evidence type="ECO:0000313" key="3">
    <source>
        <dbReference type="Proteomes" id="UP001265746"/>
    </source>
</evidence>
<reference evidence="2" key="1">
    <citation type="submission" date="2023-06" db="EMBL/GenBank/DDBJ databases">
        <authorList>
            <person name="Noh H."/>
        </authorList>
    </citation>
    <scope>NUCLEOTIDE SEQUENCE</scope>
    <source>
        <strain evidence="2">DUCC20226</strain>
    </source>
</reference>
<feature type="region of interest" description="Disordered" evidence="1">
    <location>
        <begin position="36"/>
        <end position="88"/>
    </location>
</feature>
<organism evidence="2 3">
    <name type="scientific">Phomopsis amygdali</name>
    <name type="common">Fusicoccum amygdali</name>
    <dbReference type="NCBI Taxonomy" id="1214568"/>
    <lineage>
        <taxon>Eukaryota</taxon>
        <taxon>Fungi</taxon>
        <taxon>Dikarya</taxon>
        <taxon>Ascomycota</taxon>
        <taxon>Pezizomycotina</taxon>
        <taxon>Sordariomycetes</taxon>
        <taxon>Sordariomycetidae</taxon>
        <taxon>Diaporthales</taxon>
        <taxon>Diaporthaceae</taxon>
        <taxon>Diaporthe</taxon>
    </lineage>
</organism>
<proteinExistence type="predicted"/>
<keyword evidence="3" id="KW-1185">Reference proteome</keyword>
<dbReference type="Proteomes" id="UP001265746">
    <property type="component" value="Unassembled WGS sequence"/>
</dbReference>
<feature type="compositionally biased region" description="Basic and acidic residues" evidence="1">
    <location>
        <begin position="48"/>
        <end position="57"/>
    </location>
</feature>
<comment type="caution">
    <text evidence="2">The sequence shown here is derived from an EMBL/GenBank/DDBJ whole genome shotgun (WGS) entry which is preliminary data.</text>
</comment>
<gene>
    <name evidence="2" type="ORF">N8I77_011902</name>
</gene>